<comment type="caution">
    <text evidence="1">The sequence shown here is derived from an EMBL/GenBank/DDBJ whole genome shotgun (WGS) entry which is preliminary data.</text>
</comment>
<keyword evidence="2" id="KW-1185">Reference proteome</keyword>
<evidence type="ECO:0000313" key="2">
    <source>
        <dbReference type="Proteomes" id="UP000265520"/>
    </source>
</evidence>
<feature type="non-terminal residue" evidence="1">
    <location>
        <position position="71"/>
    </location>
</feature>
<reference evidence="1 2" key="1">
    <citation type="journal article" date="2018" name="Front. Plant Sci.">
        <title>Red Clover (Trifolium pratense) and Zigzag Clover (T. medium) - A Picture of Genomic Similarities and Differences.</title>
        <authorList>
            <person name="Dluhosova J."/>
            <person name="Istvanek J."/>
            <person name="Nedelnik J."/>
            <person name="Repkova J."/>
        </authorList>
    </citation>
    <scope>NUCLEOTIDE SEQUENCE [LARGE SCALE GENOMIC DNA]</scope>
    <source>
        <strain evidence="2">cv. 10/8</strain>
        <tissue evidence="1">Leaf</tissue>
    </source>
</reference>
<dbReference type="Proteomes" id="UP000265520">
    <property type="component" value="Unassembled WGS sequence"/>
</dbReference>
<accession>A0A392R516</accession>
<organism evidence="1 2">
    <name type="scientific">Trifolium medium</name>
    <dbReference type="NCBI Taxonomy" id="97028"/>
    <lineage>
        <taxon>Eukaryota</taxon>
        <taxon>Viridiplantae</taxon>
        <taxon>Streptophyta</taxon>
        <taxon>Embryophyta</taxon>
        <taxon>Tracheophyta</taxon>
        <taxon>Spermatophyta</taxon>
        <taxon>Magnoliopsida</taxon>
        <taxon>eudicotyledons</taxon>
        <taxon>Gunneridae</taxon>
        <taxon>Pentapetalae</taxon>
        <taxon>rosids</taxon>
        <taxon>fabids</taxon>
        <taxon>Fabales</taxon>
        <taxon>Fabaceae</taxon>
        <taxon>Papilionoideae</taxon>
        <taxon>50 kb inversion clade</taxon>
        <taxon>NPAAA clade</taxon>
        <taxon>Hologalegina</taxon>
        <taxon>IRL clade</taxon>
        <taxon>Trifolieae</taxon>
        <taxon>Trifolium</taxon>
    </lineage>
</organism>
<proteinExistence type="predicted"/>
<name>A0A392R516_9FABA</name>
<dbReference type="EMBL" id="LXQA010189300">
    <property type="protein sequence ID" value="MCI31698.1"/>
    <property type="molecule type" value="Genomic_DNA"/>
</dbReference>
<evidence type="ECO:0000313" key="1">
    <source>
        <dbReference type="EMBL" id="MCI31698.1"/>
    </source>
</evidence>
<protein>
    <submittedName>
        <fullName evidence="1">Uncharacterized protein</fullName>
    </submittedName>
</protein>
<sequence>MVTNSLKDVEHIRVFRRNYLFGAPKARIFSLRGWKEKFLPEDIFFATGRRSAVPAAGGPALTTGPPPQTLN</sequence>
<dbReference type="AlphaFoldDB" id="A0A392R516"/>